<name>A0A2I0UN94_LIMLA</name>
<protein>
    <submittedName>
        <fullName evidence="2">Uncharacterized protein</fullName>
    </submittedName>
</protein>
<dbReference type="EMBL" id="KZ505676">
    <property type="protein sequence ID" value="PKU47515.1"/>
    <property type="molecule type" value="Genomic_DNA"/>
</dbReference>
<keyword evidence="3" id="KW-1185">Reference proteome</keyword>
<evidence type="ECO:0000313" key="2">
    <source>
        <dbReference type="EMBL" id="PKU47515.1"/>
    </source>
</evidence>
<dbReference type="AlphaFoldDB" id="A0A2I0UN94"/>
<organism evidence="2 3">
    <name type="scientific">Limosa lapponica baueri</name>
    <dbReference type="NCBI Taxonomy" id="1758121"/>
    <lineage>
        <taxon>Eukaryota</taxon>
        <taxon>Metazoa</taxon>
        <taxon>Chordata</taxon>
        <taxon>Craniata</taxon>
        <taxon>Vertebrata</taxon>
        <taxon>Euteleostomi</taxon>
        <taxon>Archelosauria</taxon>
        <taxon>Archosauria</taxon>
        <taxon>Dinosauria</taxon>
        <taxon>Saurischia</taxon>
        <taxon>Theropoda</taxon>
        <taxon>Coelurosauria</taxon>
        <taxon>Aves</taxon>
        <taxon>Neognathae</taxon>
        <taxon>Neoaves</taxon>
        <taxon>Charadriiformes</taxon>
        <taxon>Scolopacidae</taxon>
        <taxon>Limosa</taxon>
    </lineage>
</organism>
<evidence type="ECO:0000313" key="3">
    <source>
        <dbReference type="Proteomes" id="UP000233556"/>
    </source>
</evidence>
<dbReference type="OrthoDB" id="419189at2759"/>
<accession>A0A2I0UN94</accession>
<feature type="region of interest" description="Disordered" evidence="1">
    <location>
        <begin position="112"/>
        <end position="138"/>
    </location>
</feature>
<reference evidence="3" key="1">
    <citation type="submission" date="2017-11" db="EMBL/GenBank/DDBJ databases">
        <authorList>
            <person name="Lima N.C."/>
            <person name="Parody-Merino A.M."/>
            <person name="Battley P.F."/>
            <person name="Fidler A.E."/>
            <person name="Prosdocimi F."/>
        </authorList>
    </citation>
    <scope>NUCLEOTIDE SEQUENCE [LARGE SCALE GENOMIC DNA]</scope>
</reference>
<proteinExistence type="predicted"/>
<dbReference type="PANTHER" id="PTHR33332">
    <property type="entry name" value="REVERSE TRANSCRIPTASE DOMAIN-CONTAINING PROTEIN"/>
    <property type="match status" value="1"/>
</dbReference>
<reference evidence="3" key="2">
    <citation type="submission" date="2017-12" db="EMBL/GenBank/DDBJ databases">
        <title>Genome sequence of the Bar-tailed Godwit (Limosa lapponica baueri).</title>
        <authorList>
            <person name="Lima N.C.B."/>
            <person name="Parody-Merino A.M."/>
            <person name="Battley P.F."/>
            <person name="Fidler A.E."/>
            <person name="Prosdocimi F."/>
        </authorList>
    </citation>
    <scope>NUCLEOTIDE SEQUENCE [LARGE SCALE GENOMIC DNA]</scope>
</reference>
<dbReference type="Proteomes" id="UP000233556">
    <property type="component" value="Unassembled WGS sequence"/>
</dbReference>
<feature type="compositionally biased region" description="Polar residues" evidence="1">
    <location>
        <begin position="121"/>
        <end position="133"/>
    </location>
</feature>
<sequence length="474" mass="53590">MEDPMLEQVDALKKAVTPWRIHAGAGSWQDPWASGERSPCWNRFAGRSCDPMGGPTLEQFMSYSLQEGFMLENFMEDCLSWEGTRAGAGKENLCRHSLGCCEEASAEVTGNKDWGDAGSHRSVSTNNEHSSTRVTKRAPETTCDELTATSIPCSLAPFGGRRQRKLAVKLSLGRREEWEKVFFKVNTRLSLWEYLQAPFQMQIQMKPPGMKCPECSPLPLRVAVAEAGKCEVLNLGRNDPRHQYMLGVVRLESSFTKKDLGVLVTIKLNISQQCVLAAKTANSTLGCIRRSIASRSREGILPLCSALVRPHLECWVQYWALQYTRDIDTLERVQQKATKTLKGLEHLSYEERLREQGLFSLEKRGLRGLINVHKYLKGGCREDGARLFLVVPSDRTRSNGHTLKHGKFPLNIRKHLFTVRVTKHWHRLPREVVESSSLEMFKSHLDVADDPDEQKGRTRRAAGVPYSLNHFVTL</sequence>
<gene>
    <name evidence="2" type="ORF">llap_2157</name>
</gene>
<evidence type="ECO:0000256" key="1">
    <source>
        <dbReference type="SAM" id="MobiDB-lite"/>
    </source>
</evidence>